<keyword evidence="3" id="KW-0723">Serine/threonine-protein kinase</keyword>
<dbReference type="PANTHER" id="PTHR44167">
    <property type="entry name" value="OVARIAN-SPECIFIC SERINE/THREONINE-PROTEIN KINASE LOK-RELATED"/>
    <property type="match status" value="1"/>
</dbReference>
<dbReference type="CDD" id="cd00180">
    <property type="entry name" value="PKc"/>
    <property type="match status" value="1"/>
</dbReference>
<dbReference type="VEuPathDB" id="PlasmoDB:PVW1_120030300"/>
<dbReference type="PROSITE" id="PS50011">
    <property type="entry name" value="PROTEIN_KINASE_DOM"/>
    <property type="match status" value="1"/>
</dbReference>
<dbReference type="InterPro" id="IPR008271">
    <property type="entry name" value="Ser/Thr_kinase_AS"/>
</dbReference>
<dbReference type="GO" id="GO:0004674">
    <property type="term" value="F:protein serine/threonine kinase activity"/>
    <property type="evidence" value="ECO:0007669"/>
    <property type="project" value="UniProtKB-KW"/>
</dbReference>
<dbReference type="PANTHER" id="PTHR44167:SF30">
    <property type="entry name" value="PHOSPHORYLASE KINASE"/>
    <property type="match status" value="1"/>
</dbReference>
<feature type="domain" description="Protein kinase" evidence="2">
    <location>
        <begin position="401"/>
        <end position="894"/>
    </location>
</feature>
<keyword evidence="3" id="KW-0418">Kinase</keyword>
<dbReference type="SMART" id="SM00220">
    <property type="entry name" value="S_TKc"/>
    <property type="match status" value="1"/>
</dbReference>
<dbReference type="GO" id="GO:0044773">
    <property type="term" value="P:mitotic DNA damage checkpoint signaling"/>
    <property type="evidence" value="ECO:0007669"/>
    <property type="project" value="TreeGrafter"/>
</dbReference>
<protein>
    <submittedName>
        <fullName evidence="3">Serine/threonine protein kinase, putative</fullName>
        <ecNumber evidence="3">2.7.11.1</ecNumber>
    </submittedName>
</protein>
<dbReference type="GO" id="GO:0005634">
    <property type="term" value="C:nucleus"/>
    <property type="evidence" value="ECO:0007669"/>
    <property type="project" value="TreeGrafter"/>
</dbReference>
<evidence type="ECO:0000256" key="1">
    <source>
        <dbReference type="SAM" id="MobiDB-lite"/>
    </source>
</evidence>
<gene>
    <name evidence="3" type="ORF">PVT01_120019900</name>
</gene>
<organism evidence="3 4">
    <name type="scientific">Plasmodium vivax</name>
    <name type="common">malaria parasite P. vivax</name>
    <dbReference type="NCBI Taxonomy" id="5855"/>
    <lineage>
        <taxon>Eukaryota</taxon>
        <taxon>Sar</taxon>
        <taxon>Alveolata</taxon>
        <taxon>Apicomplexa</taxon>
        <taxon>Aconoidasida</taxon>
        <taxon>Haemosporida</taxon>
        <taxon>Plasmodiidae</taxon>
        <taxon>Plasmodium</taxon>
        <taxon>Plasmodium (Plasmodium)</taxon>
    </lineage>
</organism>
<feature type="compositionally biased region" description="Basic and acidic residues" evidence="1">
    <location>
        <begin position="223"/>
        <end position="233"/>
    </location>
</feature>
<dbReference type="eggNOG" id="KOG0669">
    <property type="taxonomic scope" value="Eukaryota"/>
</dbReference>
<evidence type="ECO:0000259" key="2">
    <source>
        <dbReference type="PROSITE" id="PS50011"/>
    </source>
</evidence>
<dbReference type="VEuPathDB" id="PlasmoDB:PVP01_1215800"/>
<dbReference type="EC" id="2.7.11.1" evidence="3"/>
<feature type="compositionally biased region" description="Basic and acidic residues" evidence="1">
    <location>
        <begin position="780"/>
        <end position="791"/>
    </location>
</feature>
<dbReference type="InterPro" id="IPR000719">
    <property type="entry name" value="Prot_kinase_dom"/>
</dbReference>
<dbReference type="InterPro" id="IPR011009">
    <property type="entry name" value="Kinase-like_dom_sf"/>
</dbReference>
<accession>A0A1G4H111</accession>
<dbReference type="VEuPathDB" id="PlasmoDB:PVX_082880"/>
<sequence length="897" mass="101722">MKLFPHILYISILCGVITVVNRFHPPLVHLLHDLTILRAFRSSASPSEWDERIEWPEFNPAHLFHLLFLKNWLTVPRWKASSPFSDTPEEEGGEGVATLFNKVAPLLGNIAAVWGTLQKSCFHPRWGFPPNAELLPQGARTKVSAFVKKICKYVCLAVKGPTGWGMSPLPLGGLFGVTFAQARGMEELPRESGAHPAGMKRGGKHGHSPSEGSPIGNSPFGEPPREGPAKRRDLLNDKYLLTKKIKDVFRKTRGSSLHELDVIFMPRAVLEQGVAADQTCTNCMVNADHSLYALRLRSDKFGEGPTKSIYGSNPSEVQIYYHYDYEQKEYIGDITSSEVDRGEIGKRKPPSEGKFSPRMAWLKGTYKMIDFAKRLFLSHVEKTDSELRRGLRRYEAKKLNYTVREKMGSGAFGEIWYAINMNKESPFKDVVLKKILILQNEEASEASAKREIYFGELLKNCPNVSRFIEFFTEYERTDDGKEEQKYVWLVFANEGYSLANHLFHVDKNKGGMLTPSRLWWSIKKQSIGMRVLRDLMHQILKGVNNAHKMGITHRDLKMENIFVSPSTPFTVRIGDWGSAVQYNSDDFLFPPSENEETEGYQPPESLFGHMKRNFNRLPYYDMWGIGIVFLQFVLGTKNPLEVKNKRNEMKLHNFYAKHATPEALKEAIFLQSLSELCLMPWSLPSNRMVSLKRGKTLPHSSIYKNNTILNALHYFLSFNLVHLKNHTLRNWRRRYLASTYNSLVPFFPDASPLCEDANCLHLSDSRLVTSPRLGGHSGKAPHEDVTGADLHRREGPTCADCASSAEMRKGAPISTAAPVSTAAQMNQLMYQHSRAHAPLAPPCDDEQFQRILQERDPSGVGLPNANARNLLRRLLTFDYATRITAEEALNHPWFAEP</sequence>
<dbReference type="GO" id="GO:0005524">
    <property type="term" value="F:ATP binding"/>
    <property type="evidence" value="ECO:0007669"/>
    <property type="project" value="InterPro"/>
</dbReference>
<proteinExistence type="predicted"/>
<dbReference type="VEuPathDB" id="PlasmoDB:PVPAM_120020300"/>
<dbReference type="Gene3D" id="3.30.200.20">
    <property type="entry name" value="Phosphorylase Kinase, domain 1"/>
    <property type="match status" value="1"/>
</dbReference>
<feature type="region of interest" description="Disordered" evidence="1">
    <location>
        <begin position="772"/>
        <end position="791"/>
    </location>
</feature>
<dbReference type="Gene3D" id="1.10.510.10">
    <property type="entry name" value="Transferase(Phosphotransferase) domain 1"/>
    <property type="match status" value="2"/>
</dbReference>
<reference evidence="3 4" key="1">
    <citation type="submission" date="2016-07" db="EMBL/GenBank/DDBJ databases">
        <authorList>
            <consortium name="Pathogen Informatics"/>
        </authorList>
    </citation>
    <scope>NUCLEOTIDE SEQUENCE [LARGE SCALE GENOMIC DNA]</scope>
</reference>
<feature type="region of interest" description="Disordered" evidence="1">
    <location>
        <begin position="188"/>
        <end position="233"/>
    </location>
</feature>
<dbReference type="Proteomes" id="UP000196402">
    <property type="component" value="Chromosome 12"/>
</dbReference>
<evidence type="ECO:0000313" key="4">
    <source>
        <dbReference type="Proteomes" id="UP000196402"/>
    </source>
</evidence>
<dbReference type="EMBL" id="LT615250">
    <property type="protein sequence ID" value="SCO68538.1"/>
    <property type="molecule type" value="Genomic_DNA"/>
</dbReference>
<name>A0A1G4H111_PLAVI</name>
<dbReference type="PROSITE" id="PS00108">
    <property type="entry name" value="PROTEIN_KINASE_ST"/>
    <property type="match status" value="1"/>
</dbReference>
<keyword evidence="3" id="KW-0808">Transferase</keyword>
<dbReference type="SUPFAM" id="SSF56112">
    <property type="entry name" value="Protein kinase-like (PK-like)"/>
    <property type="match status" value="1"/>
</dbReference>
<dbReference type="Pfam" id="PF00069">
    <property type="entry name" value="Pkinase"/>
    <property type="match status" value="1"/>
</dbReference>
<evidence type="ECO:0000313" key="3">
    <source>
        <dbReference type="EMBL" id="SCO68538.1"/>
    </source>
</evidence>
<dbReference type="AlphaFoldDB" id="A0A1G4H111"/>